<keyword evidence="1" id="KW-0812">Transmembrane</keyword>
<dbReference type="EC" id="3.1.4.52" evidence="6"/>
<dbReference type="PROSITE" id="PS50112">
    <property type="entry name" value="PAS"/>
    <property type="match status" value="1"/>
</dbReference>
<feature type="transmembrane region" description="Helical" evidence="1">
    <location>
        <begin position="108"/>
        <end position="130"/>
    </location>
</feature>
<protein>
    <submittedName>
        <fullName evidence="6">Cyclic di-GMP phosphodiesterase Gmr</fullName>
        <ecNumber evidence="6">3.1.4.52</ecNumber>
    </submittedName>
</protein>
<dbReference type="InterPro" id="IPR035919">
    <property type="entry name" value="EAL_sf"/>
</dbReference>
<dbReference type="OrthoDB" id="9814202at2"/>
<keyword evidence="7" id="KW-1185">Reference proteome</keyword>
<organism evidence="6 7">
    <name type="scientific">Edaphosphingomonas haloaromaticamans</name>
    <dbReference type="NCBI Taxonomy" id="653954"/>
    <lineage>
        <taxon>Bacteria</taxon>
        <taxon>Pseudomonadati</taxon>
        <taxon>Pseudomonadota</taxon>
        <taxon>Alphaproteobacteria</taxon>
        <taxon>Sphingomonadales</taxon>
        <taxon>Rhizorhabdaceae</taxon>
        <taxon>Edaphosphingomonas</taxon>
    </lineage>
</organism>
<evidence type="ECO:0000259" key="2">
    <source>
        <dbReference type="PROSITE" id="PS50112"/>
    </source>
</evidence>
<dbReference type="GO" id="GO:0006355">
    <property type="term" value="P:regulation of DNA-templated transcription"/>
    <property type="evidence" value="ECO:0007669"/>
    <property type="project" value="InterPro"/>
</dbReference>
<dbReference type="InterPro" id="IPR043128">
    <property type="entry name" value="Rev_trsase/Diguanyl_cyclase"/>
</dbReference>
<dbReference type="EMBL" id="MIPT01000001">
    <property type="protein sequence ID" value="OHT21941.1"/>
    <property type="molecule type" value="Genomic_DNA"/>
</dbReference>
<feature type="transmembrane region" description="Helical" evidence="1">
    <location>
        <begin position="151"/>
        <end position="176"/>
    </location>
</feature>
<dbReference type="PANTHER" id="PTHR44757">
    <property type="entry name" value="DIGUANYLATE CYCLASE DGCP"/>
    <property type="match status" value="1"/>
</dbReference>
<dbReference type="InterPro" id="IPR029787">
    <property type="entry name" value="Nucleotide_cyclase"/>
</dbReference>
<dbReference type="PROSITE" id="PS50887">
    <property type="entry name" value="GGDEF"/>
    <property type="match status" value="1"/>
</dbReference>
<evidence type="ECO:0000259" key="4">
    <source>
        <dbReference type="PROSITE" id="PS50883"/>
    </source>
</evidence>
<dbReference type="InterPro" id="IPR000700">
    <property type="entry name" value="PAS-assoc_C"/>
</dbReference>
<dbReference type="InterPro" id="IPR052155">
    <property type="entry name" value="Biofilm_reg_signaling"/>
</dbReference>
<dbReference type="GO" id="GO:0071111">
    <property type="term" value="F:cyclic-guanylate-specific phosphodiesterase activity"/>
    <property type="evidence" value="ECO:0007669"/>
    <property type="project" value="UniProtKB-EC"/>
</dbReference>
<dbReference type="Gene3D" id="3.30.450.20">
    <property type="entry name" value="PAS domain"/>
    <property type="match status" value="1"/>
</dbReference>
<dbReference type="SUPFAM" id="SSF55785">
    <property type="entry name" value="PYP-like sensor domain (PAS domain)"/>
    <property type="match status" value="1"/>
</dbReference>
<dbReference type="Pfam" id="PF00563">
    <property type="entry name" value="EAL"/>
    <property type="match status" value="1"/>
</dbReference>
<dbReference type="AlphaFoldDB" id="A0A1S1HKH2"/>
<dbReference type="NCBIfam" id="TIGR00254">
    <property type="entry name" value="GGDEF"/>
    <property type="match status" value="1"/>
</dbReference>
<dbReference type="InterPro" id="IPR013767">
    <property type="entry name" value="PAS_fold"/>
</dbReference>
<sequence length="777" mass="84284">MRHALLKVPPLDLADSSGTGGQASLRSRIAADIPPGDPRTEALWRAAPWMAGLSVTCALVVLWGLMRSVPVTALSAWAALIVAANFVIVRARRRAAGYDSDELLRSPYWTVFEAAMHALLWSALPFFAFADQPPQTQMMLAGAMATMMAGAFLLALVPLAAAVWVVVIATALLWGLHNASDFAIGVAVVLIAGYVAVVLTGCLTIERLLTRFMRQATEERSRREAIGLLLKEYEEQGAGWLWQIDAANQLTYVSPRISSMLGRSTGQLIGQSLPVVLGCDARLGGALVAREPFSGLHIDVETPGGARSVALSGTPIFAPDGAFEGFRGVGSDITEIRRSQDRLTHMARMDMLTSLPNRQHMHELFADGVARAKASNVPCALMFLDLDGFKPVNDSFGHSLGDEVLRTIAQRLQAEVGPRGRIGRLGGDEFALLLTDGQSRQAVEELGHKLIRAVSQPLMLPSAEIRIGMSIGSAIAPIDGDQVDDLLLKADLALYEAKSRGRGTFVHFEPRLQQNAEDRVRLEHDLRQALKRDEFEVHYQPVVSAVTQAVVGFEALLRWRHPERGLISPAIFIPIAEESGLIADIGEWTLRQACKHAASWPGDIHVAVNVSPRQLVLPALPNAVSDALAAARLQPSRLELEVTESVFLSDTDGSLDVLRRVRSIGVGIALDDFGTGYSSLGYLNKTIFHALKIDGSFVRDAARRSETVSIIRAIVTLANSFRMTITAEGVETVADFERMRDLGCHRIQGYLFGRPVPFGETLALVGQRFEYGARAAG</sequence>
<feature type="transmembrane region" description="Helical" evidence="1">
    <location>
        <begin position="182"/>
        <end position="205"/>
    </location>
</feature>
<dbReference type="InterPro" id="IPR035965">
    <property type="entry name" value="PAS-like_dom_sf"/>
</dbReference>
<evidence type="ECO:0000259" key="5">
    <source>
        <dbReference type="PROSITE" id="PS50887"/>
    </source>
</evidence>
<feature type="transmembrane region" description="Helical" evidence="1">
    <location>
        <begin position="71"/>
        <end position="88"/>
    </location>
</feature>
<dbReference type="Pfam" id="PF00990">
    <property type="entry name" value="GGDEF"/>
    <property type="match status" value="1"/>
</dbReference>
<dbReference type="InterPro" id="IPR000160">
    <property type="entry name" value="GGDEF_dom"/>
</dbReference>
<dbReference type="InterPro" id="IPR001633">
    <property type="entry name" value="EAL_dom"/>
</dbReference>
<evidence type="ECO:0000313" key="7">
    <source>
        <dbReference type="Proteomes" id="UP000179467"/>
    </source>
</evidence>
<keyword evidence="1" id="KW-1133">Transmembrane helix</keyword>
<feature type="domain" description="GGDEF" evidence="5">
    <location>
        <begin position="377"/>
        <end position="510"/>
    </location>
</feature>
<proteinExistence type="predicted"/>
<keyword evidence="6" id="KW-0378">Hydrolase</keyword>
<evidence type="ECO:0000259" key="3">
    <source>
        <dbReference type="PROSITE" id="PS50113"/>
    </source>
</evidence>
<dbReference type="SMART" id="SM00267">
    <property type="entry name" value="GGDEF"/>
    <property type="match status" value="1"/>
</dbReference>
<dbReference type="Proteomes" id="UP000179467">
    <property type="component" value="Unassembled WGS sequence"/>
</dbReference>
<feature type="domain" description="PAS" evidence="2">
    <location>
        <begin position="241"/>
        <end position="273"/>
    </location>
</feature>
<feature type="domain" description="PAC" evidence="3">
    <location>
        <begin position="291"/>
        <end position="345"/>
    </location>
</feature>
<accession>A0A1S1HKH2</accession>
<dbReference type="PROSITE" id="PS50883">
    <property type="entry name" value="EAL"/>
    <property type="match status" value="1"/>
</dbReference>
<dbReference type="InterPro" id="IPR000014">
    <property type="entry name" value="PAS"/>
</dbReference>
<dbReference type="SUPFAM" id="SSF55073">
    <property type="entry name" value="Nucleotide cyclase"/>
    <property type="match status" value="1"/>
</dbReference>
<dbReference type="PANTHER" id="PTHR44757:SF10">
    <property type="entry name" value="MEMBRANE PROTEIN"/>
    <property type="match status" value="1"/>
</dbReference>
<dbReference type="PROSITE" id="PS50113">
    <property type="entry name" value="PAC"/>
    <property type="match status" value="1"/>
</dbReference>
<dbReference type="Gene3D" id="3.20.20.450">
    <property type="entry name" value="EAL domain"/>
    <property type="match status" value="1"/>
</dbReference>
<dbReference type="SMART" id="SM00052">
    <property type="entry name" value="EAL"/>
    <property type="match status" value="1"/>
</dbReference>
<reference evidence="6 7" key="1">
    <citation type="submission" date="2016-09" db="EMBL/GenBank/DDBJ databases">
        <title>Metabolic pathway, cell adaptation mechanisms and a novel monoxygenase revealed through proteogenomic-transcription analysis of a Sphingomonas haloaromaticamans strain degrading the fungicide ortho-phenylphenol.</title>
        <authorList>
            <person name="Perruchon C."/>
            <person name="Papadopoulou E.S."/>
            <person name="Rousidou C."/>
            <person name="Vasileiadis S."/>
            <person name="Tanou G."/>
            <person name="Amoutzias G."/>
            <person name="Molassiotis A."/>
            <person name="Karpouzas D.G."/>
        </authorList>
    </citation>
    <scope>NUCLEOTIDE SEQUENCE [LARGE SCALE GENOMIC DNA]</scope>
    <source>
        <strain evidence="6 7">P3</strain>
    </source>
</reference>
<keyword evidence="1" id="KW-0472">Membrane</keyword>
<name>A0A1S1HKH2_9SPHN</name>
<dbReference type="SUPFAM" id="SSF141868">
    <property type="entry name" value="EAL domain-like"/>
    <property type="match status" value="1"/>
</dbReference>
<evidence type="ECO:0000256" key="1">
    <source>
        <dbReference type="SAM" id="Phobius"/>
    </source>
</evidence>
<feature type="transmembrane region" description="Helical" evidence="1">
    <location>
        <begin position="46"/>
        <end position="64"/>
    </location>
</feature>
<comment type="caution">
    <text evidence="6">The sequence shown here is derived from an EMBL/GenBank/DDBJ whole genome shotgun (WGS) entry which is preliminary data.</text>
</comment>
<dbReference type="CDD" id="cd00130">
    <property type="entry name" value="PAS"/>
    <property type="match status" value="1"/>
</dbReference>
<gene>
    <name evidence="6" type="primary">gmr_2</name>
    <name evidence="6" type="ORF">BHE75_03956</name>
</gene>
<dbReference type="Gene3D" id="3.30.70.270">
    <property type="match status" value="1"/>
</dbReference>
<dbReference type="Pfam" id="PF00989">
    <property type="entry name" value="PAS"/>
    <property type="match status" value="1"/>
</dbReference>
<dbReference type="CDD" id="cd01949">
    <property type="entry name" value="GGDEF"/>
    <property type="match status" value="1"/>
</dbReference>
<evidence type="ECO:0000313" key="6">
    <source>
        <dbReference type="EMBL" id="OHT21941.1"/>
    </source>
</evidence>
<feature type="domain" description="EAL" evidence="4">
    <location>
        <begin position="519"/>
        <end position="769"/>
    </location>
</feature>
<dbReference type="CDD" id="cd01948">
    <property type="entry name" value="EAL"/>
    <property type="match status" value="1"/>
</dbReference>